<dbReference type="KEGG" id="bfu:BCIN_12g06290"/>
<gene>
    <name evidence="1" type="ORF">BCIN_12g06290</name>
</gene>
<organism evidence="1 2">
    <name type="scientific">Botryotinia fuckeliana (strain B05.10)</name>
    <name type="common">Noble rot fungus</name>
    <name type="synonym">Botrytis cinerea</name>
    <dbReference type="NCBI Taxonomy" id="332648"/>
    <lineage>
        <taxon>Eukaryota</taxon>
        <taxon>Fungi</taxon>
        <taxon>Dikarya</taxon>
        <taxon>Ascomycota</taxon>
        <taxon>Pezizomycotina</taxon>
        <taxon>Leotiomycetes</taxon>
        <taxon>Helotiales</taxon>
        <taxon>Sclerotiniaceae</taxon>
        <taxon>Botrytis</taxon>
    </lineage>
</organism>
<dbReference type="GeneID" id="5431685"/>
<accession>A0A384K0P0</accession>
<dbReference type="AlphaFoldDB" id="A0A384K0P0"/>
<sequence>MPCQWNRTCMKAKVPGSIYCTEHKCKKCHQVIEPRSTCCSQHKQFNSRKAKCRTVQCTRPPLGNGIYCSQHKCHDWNCNMQKCLEISWCPEHSYCAQQNCDFPKFGNALICAAHKCQDPSCVILRFGLSKFCGNHKCHSDGCLRRKCGENHIYCDFHSCYSVSICQNMKDLHDGRVHCQIHNCSKPGCLSPKIAKEKFCEDHGRVY</sequence>
<protein>
    <submittedName>
        <fullName evidence="1">Uncharacterized protein</fullName>
    </submittedName>
</protein>
<keyword evidence="2" id="KW-1185">Reference proteome</keyword>
<dbReference type="VEuPathDB" id="FungiDB:Bcin12g06290"/>
<reference evidence="1 2" key="3">
    <citation type="journal article" date="2017" name="Mol. Plant Pathol.">
        <title>A gapless genome sequence of the fungus Botrytis cinerea.</title>
        <authorList>
            <person name="Van Kan J.A."/>
            <person name="Stassen J.H."/>
            <person name="Mosbach A."/>
            <person name="Van Der Lee T.A."/>
            <person name="Faino L."/>
            <person name="Farmer A.D."/>
            <person name="Papasotiriou D.G."/>
            <person name="Zhou S."/>
            <person name="Seidl M.F."/>
            <person name="Cottam E."/>
            <person name="Edel D."/>
            <person name="Hahn M."/>
            <person name="Schwartz D.C."/>
            <person name="Dietrich R.A."/>
            <person name="Widdison S."/>
            <person name="Scalliet G."/>
        </authorList>
    </citation>
    <scope>NUCLEOTIDE SEQUENCE [LARGE SCALE GENOMIC DNA]</scope>
    <source>
        <strain evidence="1 2">B05.10</strain>
    </source>
</reference>
<proteinExistence type="predicted"/>
<reference evidence="1 2" key="2">
    <citation type="journal article" date="2012" name="Eukaryot. Cell">
        <title>Genome update of Botrytis cinerea strains B05.10 and T4.</title>
        <authorList>
            <person name="Staats M."/>
            <person name="van Kan J.A."/>
        </authorList>
    </citation>
    <scope>NUCLEOTIDE SEQUENCE [LARGE SCALE GENOMIC DNA]</scope>
    <source>
        <strain evidence="1 2">B05.10</strain>
    </source>
</reference>
<dbReference type="EMBL" id="CP009816">
    <property type="protein sequence ID" value="ATZ56097.1"/>
    <property type="molecule type" value="Genomic_DNA"/>
</dbReference>
<evidence type="ECO:0000313" key="2">
    <source>
        <dbReference type="Proteomes" id="UP000001798"/>
    </source>
</evidence>
<dbReference type="Proteomes" id="UP000001798">
    <property type="component" value="Chromosome 12"/>
</dbReference>
<name>A0A384K0P0_BOTFB</name>
<dbReference type="RefSeq" id="XP_024552377.1">
    <property type="nucleotide sequence ID" value="XM_024696566.1"/>
</dbReference>
<dbReference type="OrthoDB" id="3557788at2759"/>
<reference evidence="1 2" key="1">
    <citation type="journal article" date="2011" name="PLoS Genet.">
        <title>Genomic analysis of the necrotrophic fungal pathogens Sclerotinia sclerotiorum and Botrytis cinerea.</title>
        <authorList>
            <person name="Amselem J."/>
            <person name="Cuomo C.A."/>
            <person name="van Kan J.A."/>
            <person name="Viaud M."/>
            <person name="Benito E.P."/>
            <person name="Couloux A."/>
            <person name="Coutinho P.M."/>
            <person name="de Vries R.P."/>
            <person name="Dyer P.S."/>
            <person name="Fillinger S."/>
            <person name="Fournier E."/>
            <person name="Gout L."/>
            <person name="Hahn M."/>
            <person name="Kohn L."/>
            <person name="Lapalu N."/>
            <person name="Plummer K.M."/>
            <person name="Pradier J.M."/>
            <person name="Quevillon E."/>
            <person name="Sharon A."/>
            <person name="Simon A."/>
            <person name="ten Have A."/>
            <person name="Tudzynski B."/>
            <person name="Tudzynski P."/>
            <person name="Wincker P."/>
            <person name="Andrew M."/>
            <person name="Anthouard V."/>
            <person name="Beever R.E."/>
            <person name="Beffa R."/>
            <person name="Benoit I."/>
            <person name="Bouzid O."/>
            <person name="Brault B."/>
            <person name="Chen Z."/>
            <person name="Choquer M."/>
            <person name="Collemare J."/>
            <person name="Cotton P."/>
            <person name="Danchin E.G."/>
            <person name="Da Silva C."/>
            <person name="Gautier A."/>
            <person name="Giraud C."/>
            <person name="Giraud T."/>
            <person name="Gonzalez C."/>
            <person name="Grossetete S."/>
            <person name="Guldener U."/>
            <person name="Henrissat B."/>
            <person name="Howlett B.J."/>
            <person name="Kodira C."/>
            <person name="Kretschmer M."/>
            <person name="Lappartient A."/>
            <person name="Leroch M."/>
            <person name="Levis C."/>
            <person name="Mauceli E."/>
            <person name="Neuveglise C."/>
            <person name="Oeser B."/>
            <person name="Pearson M."/>
            <person name="Poulain J."/>
            <person name="Poussereau N."/>
            <person name="Quesneville H."/>
            <person name="Rascle C."/>
            <person name="Schumacher J."/>
            <person name="Segurens B."/>
            <person name="Sexton A."/>
            <person name="Silva E."/>
            <person name="Sirven C."/>
            <person name="Soanes D.M."/>
            <person name="Talbot N.J."/>
            <person name="Templeton M."/>
            <person name="Yandava C."/>
            <person name="Yarden O."/>
            <person name="Zeng Q."/>
            <person name="Rollins J.A."/>
            <person name="Lebrun M.H."/>
            <person name="Dickman M."/>
        </authorList>
    </citation>
    <scope>NUCLEOTIDE SEQUENCE [LARGE SCALE GENOMIC DNA]</scope>
    <source>
        <strain evidence="1 2">B05.10</strain>
    </source>
</reference>
<evidence type="ECO:0000313" key="1">
    <source>
        <dbReference type="EMBL" id="ATZ56097.1"/>
    </source>
</evidence>